<sequence>MEESRNRMCGFDVLANLVFEHYPTCDIGSESFENMLENKWGAASAA</sequence>
<protein>
    <submittedName>
        <fullName evidence="1">Uncharacterized protein</fullName>
    </submittedName>
</protein>
<comment type="caution">
    <text evidence="1">The sequence shown here is derived from an EMBL/GenBank/DDBJ whole genome shotgun (WGS) entry which is preliminary data.</text>
</comment>
<accession>A0A0V0ZBE4</accession>
<dbReference type="Proteomes" id="UP000054783">
    <property type="component" value="Unassembled WGS sequence"/>
</dbReference>
<evidence type="ECO:0000313" key="2">
    <source>
        <dbReference type="Proteomes" id="UP000054783"/>
    </source>
</evidence>
<gene>
    <name evidence="1" type="ORF">T12_4059</name>
</gene>
<dbReference type="AlphaFoldDB" id="A0A0V0ZBE4"/>
<proteinExistence type="predicted"/>
<dbReference type="OrthoDB" id="10270158at2759"/>
<reference evidence="1 2" key="1">
    <citation type="submission" date="2015-01" db="EMBL/GenBank/DDBJ databases">
        <title>Evolution of Trichinella species and genotypes.</title>
        <authorList>
            <person name="Korhonen P.K."/>
            <person name="Edoardo P."/>
            <person name="Giuseppe L.R."/>
            <person name="Gasser R.B."/>
        </authorList>
    </citation>
    <scope>NUCLEOTIDE SEQUENCE [LARGE SCALE GENOMIC DNA]</scope>
    <source>
        <strain evidence="1">ISS2496</strain>
    </source>
</reference>
<name>A0A0V0ZBE4_9BILA</name>
<dbReference type="EMBL" id="JYDQ01000259">
    <property type="protein sequence ID" value="KRY09742.1"/>
    <property type="molecule type" value="Genomic_DNA"/>
</dbReference>
<keyword evidence="2" id="KW-1185">Reference proteome</keyword>
<organism evidence="1 2">
    <name type="scientific">Trichinella patagoniensis</name>
    <dbReference type="NCBI Taxonomy" id="990121"/>
    <lineage>
        <taxon>Eukaryota</taxon>
        <taxon>Metazoa</taxon>
        <taxon>Ecdysozoa</taxon>
        <taxon>Nematoda</taxon>
        <taxon>Enoplea</taxon>
        <taxon>Dorylaimia</taxon>
        <taxon>Trichinellida</taxon>
        <taxon>Trichinellidae</taxon>
        <taxon>Trichinella</taxon>
    </lineage>
</organism>
<evidence type="ECO:0000313" key="1">
    <source>
        <dbReference type="EMBL" id="KRY09742.1"/>
    </source>
</evidence>